<reference evidence="14 15" key="1">
    <citation type="submission" date="2018-03" db="EMBL/GenBank/DDBJ databases">
        <title>Lachnoclostridium SNUG30386 gen.nov., sp.nov., isolated from human faeces.</title>
        <authorList>
            <person name="Seo B."/>
            <person name="Jeon K."/>
            <person name="Ko G."/>
        </authorList>
    </citation>
    <scope>NUCLEOTIDE SEQUENCE [LARGE SCALE GENOMIC DNA]</scope>
    <source>
        <strain evidence="14 15">SNUG30386</strain>
    </source>
</reference>
<evidence type="ECO:0000256" key="4">
    <source>
        <dbReference type="ARBA" id="ARBA00020268"/>
    </source>
</evidence>
<feature type="transmembrane region" description="Helical" evidence="13">
    <location>
        <begin position="163"/>
        <end position="184"/>
    </location>
</feature>
<gene>
    <name evidence="14" type="ORF">C7U56_03515</name>
</gene>
<evidence type="ECO:0000256" key="9">
    <source>
        <dbReference type="ARBA" id="ARBA00022989"/>
    </source>
</evidence>
<keyword evidence="10" id="KW-0406">Ion transport</keyword>
<sequence length="444" mass="47672">MDQTYMKEKPVVPLLLSMGIPVIISMIAGALYNIVDSIFVAMISEDAMTAVSLVYPIQNLAHAAGVGFGVGINAMVARRLGEGKTRMANQTASQGVFLSALHGMILTILGMAVIPYFLRMFTSDEVTISYGLTYFCNVFLFSTIDTMGMAYEKVYQSVGKMKISMAAVLIGCGVNIVLDPIFIFGLGPMPELGICGAAWATGIGQTASLLFYLILNHVKPLNVEISLREMRPSKEICGGMYSVGIAATLNMALTSLLLTALNAILAPFSQVYILVLGVYYKLQALLYQGASGVVQGMRPLIGYNYGAGEQERVKKIFRAALMIVGIIMTAGTLLGELVPDFLMGLFTQTPSTVEIGRTALRIISLGFVMSTVSVIASGAFEGLGMGLKSLKISLMRYAVIIIPIAFVLSRIIGPTGVWHAFWLAELITAVYAGASWKRTITVSL</sequence>
<evidence type="ECO:0000256" key="7">
    <source>
        <dbReference type="ARBA" id="ARBA00022475"/>
    </source>
</evidence>
<feature type="transmembrane region" description="Helical" evidence="13">
    <location>
        <begin position="394"/>
        <end position="412"/>
    </location>
</feature>
<dbReference type="PANTHER" id="PTHR43298:SF2">
    <property type="entry name" value="FMN_FAD EXPORTER YEEO-RELATED"/>
    <property type="match status" value="1"/>
</dbReference>
<accession>A0A2T3FUR6</accession>
<feature type="transmembrane region" description="Helical" evidence="13">
    <location>
        <begin position="130"/>
        <end position="151"/>
    </location>
</feature>
<dbReference type="GO" id="GO:0005886">
    <property type="term" value="C:plasma membrane"/>
    <property type="evidence" value="ECO:0007669"/>
    <property type="project" value="UniProtKB-SubCell"/>
</dbReference>
<feature type="transmembrane region" description="Helical" evidence="13">
    <location>
        <begin position="264"/>
        <end position="282"/>
    </location>
</feature>
<dbReference type="NCBIfam" id="TIGR00797">
    <property type="entry name" value="matE"/>
    <property type="match status" value="1"/>
</dbReference>
<dbReference type="InterPro" id="IPR002528">
    <property type="entry name" value="MATE_fam"/>
</dbReference>
<evidence type="ECO:0000256" key="13">
    <source>
        <dbReference type="SAM" id="Phobius"/>
    </source>
</evidence>
<evidence type="ECO:0000256" key="2">
    <source>
        <dbReference type="ARBA" id="ARBA00004651"/>
    </source>
</evidence>
<keyword evidence="5" id="KW-0813">Transport</keyword>
<dbReference type="GO" id="GO:0042910">
    <property type="term" value="F:xenobiotic transmembrane transporter activity"/>
    <property type="evidence" value="ECO:0007669"/>
    <property type="project" value="InterPro"/>
</dbReference>
<feature type="transmembrane region" description="Helical" evidence="13">
    <location>
        <begin position="418"/>
        <end position="436"/>
    </location>
</feature>
<feature type="transmembrane region" description="Helical" evidence="13">
    <location>
        <begin position="55"/>
        <end position="76"/>
    </location>
</feature>
<proteinExistence type="inferred from homology"/>
<keyword evidence="8 13" id="KW-0812">Transmembrane</keyword>
<comment type="subcellular location">
    <subcellularLocation>
        <location evidence="2">Cell membrane</location>
        <topology evidence="2">Multi-pass membrane protein</topology>
    </subcellularLocation>
</comment>
<feature type="transmembrane region" description="Helical" evidence="13">
    <location>
        <begin position="96"/>
        <end position="118"/>
    </location>
</feature>
<evidence type="ECO:0000313" key="15">
    <source>
        <dbReference type="Proteomes" id="UP000241048"/>
    </source>
</evidence>
<dbReference type="InterPro" id="IPR050222">
    <property type="entry name" value="MATE_MdtK"/>
</dbReference>
<comment type="caution">
    <text evidence="14">The sequence shown here is derived from an EMBL/GenBank/DDBJ whole genome shotgun (WGS) entry which is preliminary data.</text>
</comment>
<evidence type="ECO:0000256" key="11">
    <source>
        <dbReference type="ARBA" id="ARBA00023136"/>
    </source>
</evidence>
<feature type="transmembrane region" description="Helical" evidence="13">
    <location>
        <begin position="196"/>
        <end position="215"/>
    </location>
</feature>
<feature type="transmembrane region" description="Helical" evidence="13">
    <location>
        <begin position="319"/>
        <end position="338"/>
    </location>
</feature>
<feature type="transmembrane region" description="Helical" evidence="13">
    <location>
        <begin position="358"/>
        <end position="382"/>
    </location>
</feature>
<name>A0A2T3FUR6_9CLOT</name>
<evidence type="ECO:0000256" key="1">
    <source>
        <dbReference type="ARBA" id="ARBA00003408"/>
    </source>
</evidence>
<keyword evidence="15" id="KW-1185">Reference proteome</keyword>
<feature type="transmembrane region" description="Helical" evidence="13">
    <location>
        <begin position="236"/>
        <end position="258"/>
    </location>
</feature>
<evidence type="ECO:0000256" key="5">
    <source>
        <dbReference type="ARBA" id="ARBA00022448"/>
    </source>
</evidence>
<evidence type="ECO:0000256" key="3">
    <source>
        <dbReference type="ARBA" id="ARBA00010199"/>
    </source>
</evidence>
<evidence type="ECO:0000256" key="8">
    <source>
        <dbReference type="ARBA" id="ARBA00022692"/>
    </source>
</evidence>
<dbReference type="Proteomes" id="UP000241048">
    <property type="component" value="Unassembled WGS sequence"/>
</dbReference>
<protein>
    <recommendedName>
        <fullName evidence="4">Probable multidrug resistance protein NorM</fullName>
    </recommendedName>
    <alternativeName>
        <fullName evidence="12">Multidrug-efflux transporter</fullName>
    </alternativeName>
</protein>
<dbReference type="GO" id="GO:0015297">
    <property type="term" value="F:antiporter activity"/>
    <property type="evidence" value="ECO:0007669"/>
    <property type="project" value="UniProtKB-KW"/>
</dbReference>
<keyword evidence="6" id="KW-0050">Antiport</keyword>
<dbReference type="PIRSF" id="PIRSF006603">
    <property type="entry name" value="DinF"/>
    <property type="match status" value="1"/>
</dbReference>
<organism evidence="14 15">
    <name type="scientific">Clostridium fessum</name>
    <dbReference type="NCBI Taxonomy" id="2126740"/>
    <lineage>
        <taxon>Bacteria</taxon>
        <taxon>Bacillati</taxon>
        <taxon>Bacillota</taxon>
        <taxon>Clostridia</taxon>
        <taxon>Eubacteriales</taxon>
        <taxon>Clostridiaceae</taxon>
        <taxon>Clostridium</taxon>
    </lineage>
</organism>
<dbReference type="AlphaFoldDB" id="A0A2T3FUR6"/>
<feature type="transmembrane region" description="Helical" evidence="13">
    <location>
        <begin position="12"/>
        <end position="35"/>
    </location>
</feature>
<comment type="similarity">
    <text evidence="3">Belongs to the multi antimicrobial extrusion (MATE) (TC 2.A.66.1) family.</text>
</comment>
<dbReference type="EMBL" id="PYLO01000001">
    <property type="protein sequence ID" value="PST38999.1"/>
    <property type="molecule type" value="Genomic_DNA"/>
</dbReference>
<evidence type="ECO:0000256" key="6">
    <source>
        <dbReference type="ARBA" id="ARBA00022449"/>
    </source>
</evidence>
<keyword evidence="11 13" id="KW-0472">Membrane</keyword>
<dbReference type="PANTHER" id="PTHR43298">
    <property type="entry name" value="MULTIDRUG RESISTANCE PROTEIN NORM-RELATED"/>
    <property type="match status" value="1"/>
</dbReference>
<dbReference type="Pfam" id="PF01554">
    <property type="entry name" value="MatE"/>
    <property type="match status" value="2"/>
</dbReference>
<evidence type="ECO:0000256" key="12">
    <source>
        <dbReference type="ARBA" id="ARBA00031636"/>
    </source>
</evidence>
<dbReference type="InterPro" id="IPR048279">
    <property type="entry name" value="MdtK-like"/>
</dbReference>
<evidence type="ECO:0000256" key="10">
    <source>
        <dbReference type="ARBA" id="ARBA00023065"/>
    </source>
</evidence>
<comment type="function">
    <text evidence="1">Multidrug efflux pump.</text>
</comment>
<dbReference type="RefSeq" id="WP_107000155.1">
    <property type="nucleotide sequence ID" value="NZ_PYLO01000001.1"/>
</dbReference>
<keyword evidence="7" id="KW-1003">Cell membrane</keyword>
<dbReference type="GO" id="GO:0006811">
    <property type="term" value="P:monoatomic ion transport"/>
    <property type="evidence" value="ECO:0007669"/>
    <property type="project" value="UniProtKB-KW"/>
</dbReference>
<keyword evidence="9 13" id="KW-1133">Transmembrane helix</keyword>
<evidence type="ECO:0000313" key="14">
    <source>
        <dbReference type="EMBL" id="PST38999.1"/>
    </source>
</evidence>